<sequence length="557" mass="60201">MAPNSISRRTLAIATGAFLLAGCAGTTEPQKPQSQGPLLTIIAEQGATLARNFNPFAATSRWATRNALYEPLMIWNHVTGTLEPSLATGHTWSADNKTLTLTLREGVTWSDGTPFGSADVLFTLELMRTHKGLVGEAATPLAQYVDTITAPDAKTVVIALREAITPALYDLVSQRIVPKHIWEKVADPVTETNQNPVGTGPFVLSTFRPQGYELKRNDKYWQKVEIPGLRLSGYTGQDQINAAVLSGQIDWGAVVPDPDKTFVAKDPANHHYWWPRTADVNLVVNTTLKPFDDPAVRKAFSMALDRARMVDIALWGKSDVANAVGLPSQAYPGWLDESVLAEGKKTVTLDLAAANAALDAAGFAKGADGKRTTPDGKPAAWDLIVPTGWTDWISVAGIVSSSLAQAGITANVKTVGFDNWSSTVYGGKFQLTLGAGKRGATPYGYFRDMLSTATVKPVGEVSTNNFHRYGNAEADKLLTAFAATSDEAEQKRIAADLQRIYVAELPTIPLYEQPDWGAFVTKRYTGFPSADNAYAPLANDPLFPTTYLVYPKLKAAR</sequence>
<dbReference type="GO" id="GO:1904680">
    <property type="term" value="F:peptide transmembrane transporter activity"/>
    <property type="evidence" value="ECO:0007669"/>
    <property type="project" value="TreeGrafter"/>
</dbReference>
<dbReference type="RefSeq" id="WP_181613344.1">
    <property type="nucleotide sequence ID" value="NZ_BAABAM010000004.1"/>
</dbReference>
<evidence type="ECO:0000256" key="1">
    <source>
        <dbReference type="ARBA" id="ARBA00022729"/>
    </source>
</evidence>
<protein>
    <submittedName>
        <fullName evidence="3">Peptide/nickel transport system substrate-binding protein</fullName>
    </submittedName>
</protein>
<keyword evidence="1" id="KW-0732">Signal</keyword>
<dbReference type="InterPro" id="IPR030678">
    <property type="entry name" value="Peptide/Ni-bd"/>
</dbReference>
<keyword evidence="4" id="KW-1185">Reference proteome</keyword>
<evidence type="ECO:0000313" key="3">
    <source>
        <dbReference type="EMBL" id="MBA2894592.1"/>
    </source>
</evidence>
<dbReference type="Gene3D" id="3.90.76.10">
    <property type="entry name" value="Dipeptide-binding Protein, Domain 1"/>
    <property type="match status" value="1"/>
</dbReference>
<reference evidence="3 4" key="1">
    <citation type="submission" date="2020-07" db="EMBL/GenBank/DDBJ databases">
        <title>Genomic Encyclopedia of Type Strains, Phase IV (KMG-IV): sequencing the most valuable type-strain genomes for metagenomic binning, comparative biology and taxonomic classification.</title>
        <authorList>
            <person name="Goeker M."/>
        </authorList>
    </citation>
    <scope>NUCLEOTIDE SEQUENCE [LARGE SCALE GENOMIC DNA]</scope>
    <source>
        <strain evidence="3 4">DSM 45533</strain>
    </source>
</reference>
<dbReference type="SUPFAM" id="SSF53850">
    <property type="entry name" value="Periplasmic binding protein-like II"/>
    <property type="match status" value="1"/>
</dbReference>
<dbReference type="GO" id="GO:0042938">
    <property type="term" value="P:dipeptide transport"/>
    <property type="evidence" value="ECO:0007669"/>
    <property type="project" value="TreeGrafter"/>
</dbReference>
<proteinExistence type="predicted"/>
<feature type="domain" description="Solute-binding protein family 5" evidence="2">
    <location>
        <begin position="82"/>
        <end position="446"/>
    </location>
</feature>
<evidence type="ECO:0000259" key="2">
    <source>
        <dbReference type="Pfam" id="PF00496"/>
    </source>
</evidence>
<dbReference type="GO" id="GO:0030288">
    <property type="term" value="C:outer membrane-bounded periplasmic space"/>
    <property type="evidence" value="ECO:0007669"/>
    <property type="project" value="TreeGrafter"/>
</dbReference>
<dbReference type="PANTHER" id="PTHR30290:SF38">
    <property type="entry name" value="D,D-DIPEPTIDE-BINDING PERIPLASMIC PROTEIN DDPA-RELATED"/>
    <property type="match status" value="1"/>
</dbReference>
<gene>
    <name evidence="3" type="ORF">HNR30_005964</name>
</gene>
<comment type="caution">
    <text evidence="3">The sequence shown here is derived from an EMBL/GenBank/DDBJ whole genome shotgun (WGS) entry which is preliminary data.</text>
</comment>
<dbReference type="Proteomes" id="UP000530928">
    <property type="component" value="Unassembled WGS sequence"/>
</dbReference>
<dbReference type="PIRSF" id="PIRSF002741">
    <property type="entry name" value="MppA"/>
    <property type="match status" value="1"/>
</dbReference>
<dbReference type="CDD" id="cd08509">
    <property type="entry name" value="PBP2_TmCBP_oligosaccharides_like"/>
    <property type="match status" value="1"/>
</dbReference>
<dbReference type="Gene3D" id="3.10.105.10">
    <property type="entry name" value="Dipeptide-binding Protein, Domain 3"/>
    <property type="match status" value="1"/>
</dbReference>
<accession>A0A7W0HT45</accession>
<dbReference type="InterPro" id="IPR039424">
    <property type="entry name" value="SBP_5"/>
</dbReference>
<dbReference type="Gene3D" id="3.40.190.10">
    <property type="entry name" value="Periplasmic binding protein-like II"/>
    <property type="match status" value="1"/>
</dbReference>
<dbReference type="InterPro" id="IPR000914">
    <property type="entry name" value="SBP_5_dom"/>
</dbReference>
<evidence type="ECO:0000313" key="4">
    <source>
        <dbReference type="Proteomes" id="UP000530928"/>
    </source>
</evidence>
<organism evidence="3 4">
    <name type="scientific">Nonomuraea soli</name>
    <dbReference type="NCBI Taxonomy" id="1032476"/>
    <lineage>
        <taxon>Bacteria</taxon>
        <taxon>Bacillati</taxon>
        <taxon>Actinomycetota</taxon>
        <taxon>Actinomycetes</taxon>
        <taxon>Streptosporangiales</taxon>
        <taxon>Streptosporangiaceae</taxon>
        <taxon>Nonomuraea</taxon>
    </lineage>
</organism>
<name>A0A7W0HT45_9ACTN</name>
<dbReference type="Pfam" id="PF00496">
    <property type="entry name" value="SBP_bac_5"/>
    <property type="match status" value="1"/>
</dbReference>
<dbReference type="EMBL" id="JACDUR010000006">
    <property type="protein sequence ID" value="MBA2894592.1"/>
    <property type="molecule type" value="Genomic_DNA"/>
</dbReference>
<dbReference type="AlphaFoldDB" id="A0A7W0HT45"/>
<dbReference type="PANTHER" id="PTHR30290">
    <property type="entry name" value="PERIPLASMIC BINDING COMPONENT OF ABC TRANSPORTER"/>
    <property type="match status" value="1"/>
</dbReference>
<dbReference type="GO" id="GO:0043190">
    <property type="term" value="C:ATP-binding cassette (ABC) transporter complex"/>
    <property type="evidence" value="ECO:0007669"/>
    <property type="project" value="InterPro"/>
</dbReference>